<protein>
    <submittedName>
        <fullName evidence="2">DUF1501 domain-containing protein</fullName>
    </submittedName>
</protein>
<evidence type="ECO:0000313" key="2">
    <source>
        <dbReference type="EMBL" id="MBE9216349.1"/>
    </source>
</evidence>
<proteinExistence type="predicted"/>
<evidence type="ECO:0000256" key="1">
    <source>
        <dbReference type="SAM" id="SignalP"/>
    </source>
</evidence>
<dbReference type="PANTHER" id="PTHR43737">
    <property type="entry name" value="BLL7424 PROTEIN"/>
    <property type="match status" value="1"/>
</dbReference>
<comment type="caution">
    <text evidence="2">The sequence shown here is derived from an EMBL/GenBank/DDBJ whole genome shotgun (WGS) entry which is preliminary data.</text>
</comment>
<dbReference type="PANTHER" id="PTHR43737:SF1">
    <property type="entry name" value="DUF1501 DOMAIN-CONTAINING PROTEIN"/>
    <property type="match status" value="1"/>
</dbReference>
<feature type="chain" id="PRO_5035233801" evidence="1">
    <location>
        <begin position="21"/>
        <end position="416"/>
    </location>
</feature>
<sequence>MKRRKFIQQAGFFSASSLIAINAPALRAIATNAWVSRSIAANPNSKRLIVIFLRGAVDGLNVVVPYTETAYYQARQRIAIPQPDKAGGVLDLDGKFGLHPSLAALMPLWKQKNLAFVHACGSSESTRSHFDAQEYMETGTPGTKNTKDGWMNRLLALMTVENNPIQAVNVGYDIPRILAGNAPVATIPTGSRITQRLPIDNPQLITAFDKLYSGNDALSKTYREARQAREALMESDVEMQMANNGAPLPKGFAKDAQRLARLMVRDSRIELAFIALGGWDTHINQGNSKGQLAQRLQGLGDGLATLQKELGEVYKNTNIVVISEFGRTVKENGNGGTDHGHGNVMWLLGGNIRGGKVYGTFPGLSKSQLYEGRDLAVTTDFRDVIATVLQRHMNLEQGKISQIFPNYTQNQQLPII</sequence>
<organism evidence="2 3">
    <name type="scientific">Plectonema cf. radiosum LEGE 06105</name>
    <dbReference type="NCBI Taxonomy" id="945769"/>
    <lineage>
        <taxon>Bacteria</taxon>
        <taxon>Bacillati</taxon>
        <taxon>Cyanobacteriota</taxon>
        <taxon>Cyanophyceae</taxon>
        <taxon>Oscillatoriophycideae</taxon>
        <taxon>Oscillatoriales</taxon>
        <taxon>Microcoleaceae</taxon>
        <taxon>Plectonema</taxon>
    </lineage>
</organism>
<reference evidence="2" key="1">
    <citation type="submission" date="2020-10" db="EMBL/GenBank/DDBJ databases">
        <authorList>
            <person name="Castelo-Branco R."/>
            <person name="Eusebio N."/>
            <person name="Adriana R."/>
            <person name="Vieira A."/>
            <person name="Brugerolle De Fraissinette N."/>
            <person name="Rezende De Castro R."/>
            <person name="Schneider M.P."/>
            <person name="Vasconcelos V."/>
            <person name="Leao P.N."/>
        </authorList>
    </citation>
    <scope>NUCLEOTIDE SEQUENCE</scope>
    <source>
        <strain evidence="2">LEGE 06105</strain>
    </source>
</reference>
<gene>
    <name evidence="2" type="ORF">IQ247_27430</name>
</gene>
<name>A0A8J7FD53_9CYAN</name>
<keyword evidence="3" id="KW-1185">Reference proteome</keyword>
<dbReference type="Proteomes" id="UP000620559">
    <property type="component" value="Unassembled WGS sequence"/>
</dbReference>
<dbReference type="RefSeq" id="WP_193924860.1">
    <property type="nucleotide sequence ID" value="NZ_JADEWL010000159.1"/>
</dbReference>
<dbReference type="EMBL" id="JADEWL010000159">
    <property type="protein sequence ID" value="MBE9216349.1"/>
    <property type="molecule type" value="Genomic_DNA"/>
</dbReference>
<feature type="signal peptide" evidence="1">
    <location>
        <begin position="1"/>
        <end position="20"/>
    </location>
</feature>
<evidence type="ECO:0000313" key="3">
    <source>
        <dbReference type="Proteomes" id="UP000620559"/>
    </source>
</evidence>
<accession>A0A8J7FD53</accession>
<dbReference type="InterPro" id="IPR010869">
    <property type="entry name" value="DUF1501"/>
</dbReference>
<dbReference type="Pfam" id="PF07394">
    <property type="entry name" value="DUF1501"/>
    <property type="match status" value="1"/>
</dbReference>
<dbReference type="AlphaFoldDB" id="A0A8J7FD53"/>
<keyword evidence="1" id="KW-0732">Signal</keyword>